<dbReference type="PANTHER" id="PTHR24960:SF79">
    <property type="entry name" value="PHOTOSYSTEM I IRON-SULFUR CENTER"/>
    <property type="match status" value="1"/>
</dbReference>
<dbReference type="GO" id="GO:0046872">
    <property type="term" value="F:metal ion binding"/>
    <property type="evidence" value="ECO:0007669"/>
    <property type="project" value="UniProtKB-KW"/>
</dbReference>
<dbReference type="InterPro" id="IPR017900">
    <property type="entry name" value="4Fe4S_Fe_S_CS"/>
</dbReference>
<dbReference type="Proteomes" id="UP000217763">
    <property type="component" value="Chromosome"/>
</dbReference>
<evidence type="ECO:0000256" key="1">
    <source>
        <dbReference type="ARBA" id="ARBA00022485"/>
    </source>
</evidence>
<dbReference type="GO" id="GO:0005737">
    <property type="term" value="C:cytoplasm"/>
    <property type="evidence" value="ECO:0007669"/>
    <property type="project" value="UniProtKB-SubCell"/>
</dbReference>
<feature type="binding site" evidence="6">
    <location>
        <position position="153"/>
    </location>
    <ligand>
        <name>[4Fe-4S] cluster</name>
        <dbReference type="ChEBI" id="CHEBI:49883"/>
        <label>3</label>
    </ligand>
</feature>
<feature type="binding site" evidence="6">
    <location>
        <position position="71"/>
    </location>
    <ligand>
        <name>[4Fe-4S] cluster</name>
        <dbReference type="ChEBI" id="CHEBI:49883"/>
        <label>2</label>
    </ligand>
</feature>
<keyword evidence="4 6" id="KW-0408">Iron</keyword>
<keyword evidence="8" id="KW-1185">Reference proteome</keyword>
<dbReference type="Pfam" id="PF12838">
    <property type="entry name" value="Fer4_7"/>
    <property type="match status" value="1"/>
</dbReference>
<dbReference type="EMBL" id="CP012621">
    <property type="protein sequence ID" value="ATG74382.1"/>
    <property type="molecule type" value="Genomic_DNA"/>
</dbReference>
<gene>
    <name evidence="6" type="primary">napF</name>
    <name evidence="7" type="ORF">AN401_11360</name>
</gene>
<evidence type="ECO:0000256" key="4">
    <source>
        <dbReference type="ARBA" id="ARBA00023004"/>
    </source>
</evidence>
<dbReference type="InterPro" id="IPR004496">
    <property type="entry name" value="NapF"/>
</dbReference>
<evidence type="ECO:0000313" key="7">
    <source>
        <dbReference type="EMBL" id="ATG74382.1"/>
    </source>
</evidence>
<keyword evidence="6" id="KW-0963">Cytoplasm</keyword>
<dbReference type="InterPro" id="IPR017896">
    <property type="entry name" value="4Fe4S_Fe-S-bd"/>
</dbReference>
<dbReference type="PANTHER" id="PTHR24960">
    <property type="entry name" value="PHOTOSYSTEM I IRON-SULFUR CENTER-RELATED"/>
    <property type="match status" value="1"/>
</dbReference>
<comment type="subunit">
    <text evidence="6">Interacts with the cytoplasmic NapA precursor.</text>
</comment>
<dbReference type="PROSITE" id="PS51379">
    <property type="entry name" value="4FE4S_FER_2"/>
    <property type="match status" value="3"/>
</dbReference>
<keyword evidence="3 6" id="KW-0677">Repeat</keyword>
<comment type="subcellular location">
    <subcellularLocation>
        <location evidence="6">Cytoplasm</location>
    </subcellularLocation>
</comment>
<sequence>MTSEPDLSRRRWLKGGLAPTRPENTLPWAKDWPSFTDGCTRCGDCQRACPERIIIAGDGGFPVLDFGRGECTFCGRCADACPEPLFAPRQEAPWHQLAEFGPACLAIGGVHCRSCEDSCEPQAIRFRPQLGAVARPELDAERCTGCGACVAGCPAGAIKILSQEQA</sequence>
<name>A0A231N1G8_9GAMM</name>
<feature type="binding site" evidence="6">
    <location>
        <position position="143"/>
    </location>
    <ligand>
        <name>[4Fe-4S] cluster</name>
        <dbReference type="ChEBI" id="CHEBI:49883"/>
        <label>3</label>
    </ligand>
</feature>
<keyword evidence="1 6" id="KW-0004">4Fe-4S</keyword>
<dbReference type="OrthoDB" id="9808559at2"/>
<reference evidence="8" key="1">
    <citation type="submission" date="2015-09" db="EMBL/GenBank/DDBJ databases">
        <authorList>
            <person name="Shao Z."/>
            <person name="Wang L."/>
        </authorList>
    </citation>
    <scope>NUCLEOTIDE SEQUENCE [LARGE SCALE GENOMIC DNA]</scope>
    <source>
        <strain evidence="8">F13-1</strain>
    </source>
</reference>
<feature type="binding site" evidence="6">
    <location>
        <position position="49"/>
    </location>
    <ligand>
        <name>[4Fe-4S] cluster</name>
        <dbReference type="ChEBI" id="CHEBI:49883"/>
        <label>1</label>
    </ligand>
</feature>
<dbReference type="Gene3D" id="3.30.70.20">
    <property type="match status" value="2"/>
</dbReference>
<feature type="binding site" evidence="6">
    <location>
        <position position="74"/>
    </location>
    <ligand>
        <name>[4Fe-4S] cluster</name>
        <dbReference type="ChEBI" id="CHEBI:49883"/>
        <label>2</label>
    </ligand>
</feature>
<dbReference type="RefSeq" id="WP_094038630.1">
    <property type="nucleotide sequence ID" value="NZ_CP012621.1"/>
</dbReference>
<comment type="similarity">
    <text evidence="6">Belongs to the NapF family.</text>
</comment>
<feature type="binding site" evidence="6">
    <location>
        <position position="149"/>
    </location>
    <ligand>
        <name>[4Fe-4S] cluster</name>
        <dbReference type="ChEBI" id="CHEBI:49883"/>
        <label>3</label>
    </ligand>
</feature>
<feature type="binding site" evidence="6">
    <location>
        <position position="77"/>
    </location>
    <ligand>
        <name>[4Fe-4S] cluster</name>
        <dbReference type="ChEBI" id="CHEBI:49883"/>
        <label>2</label>
    </ligand>
</feature>
<dbReference type="PROSITE" id="PS00198">
    <property type="entry name" value="4FE4S_FER_1"/>
    <property type="match status" value="1"/>
</dbReference>
<accession>A0A231N1G8</accession>
<dbReference type="InterPro" id="IPR050157">
    <property type="entry name" value="PSI_iron-sulfur_center"/>
</dbReference>
<dbReference type="CDD" id="cd10564">
    <property type="entry name" value="NapF_like"/>
    <property type="match status" value="1"/>
</dbReference>
<dbReference type="GO" id="GO:0051539">
    <property type="term" value="F:4 iron, 4 sulfur cluster binding"/>
    <property type="evidence" value="ECO:0007669"/>
    <property type="project" value="UniProtKB-UniRule"/>
</dbReference>
<proteinExistence type="inferred from homology"/>
<feature type="binding site" evidence="6">
    <location>
        <position position="146"/>
    </location>
    <ligand>
        <name>[4Fe-4S] cluster</name>
        <dbReference type="ChEBI" id="CHEBI:49883"/>
        <label>3</label>
    </ligand>
</feature>
<feature type="binding site" evidence="6">
    <location>
        <position position="42"/>
    </location>
    <ligand>
        <name>[4Fe-4S] cluster</name>
        <dbReference type="ChEBI" id="CHEBI:49883"/>
        <label>1</label>
    </ligand>
</feature>
<feature type="binding site" evidence="6">
    <location>
        <position position="39"/>
    </location>
    <ligand>
        <name>[4Fe-4S] cluster</name>
        <dbReference type="ChEBI" id="CHEBI:49883"/>
        <label>1</label>
    </ligand>
</feature>
<evidence type="ECO:0000256" key="3">
    <source>
        <dbReference type="ARBA" id="ARBA00022737"/>
    </source>
</evidence>
<dbReference type="NCBIfam" id="TIGR00402">
    <property type="entry name" value="napF"/>
    <property type="match status" value="1"/>
</dbReference>
<comment type="function">
    <text evidence="6">Could be involved in the maturation of NapA, the catalytic subunit of the periplasmic nitrate reductase, before its export into the periplasm.</text>
</comment>
<keyword evidence="5 6" id="KW-0411">Iron-sulfur</keyword>
<evidence type="ECO:0000256" key="2">
    <source>
        <dbReference type="ARBA" id="ARBA00022723"/>
    </source>
</evidence>
<dbReference type="Pfam" id="PF13187">
    <property type="entry name" value="Fer4_9"/>
    <property type="match status" value="1"/>
</dbReference>
<evidence type="ECO:0000256" key="6">
    <source>
        <dbReference type="HAMAP-Rule" id="MF_02201"/>
    </source>
</evidence>
<keyword evidence="2 6" id="KW-0479">Metal-binding</keyword>
<protein>
    <recommendedName>
        <fullName evidence="6">Ferredoxin-type protein NapF</fullName>
    </recommendedName>
</protein>
<comment type="cofactor">
    <cofactor evidence="6">
        <name>[4Fe-4S] cluster</name>
        <dbReference type="ChEBI" id="CHEBI:49883"/>
    </cofactor>
</comment>
<evidence type="ECO:0000256" key="5">
    <source>
        <dbReference type="ARBA" id="ARBA00023014"/>
    </source>
</evidence>
<organism evidence="7 8">
    <name type="scientific">Zobellella denitrificans</name>
    <dbReference type="NCBI Taxonomy" id="347534"/>
    <lineage>
        <taxon>Bacteria</taxon>
        <taxon>Pseudomonadati</taxon>
        <taxon>Pseudomonadota</taxon>
        <taxon>Gammaproteobacteria</taxon>
        <taxon>Aeromonadales</taxon>
        <taxon>Aeromonadaceae</taxon>
        <taxon>Zobellella</taxon>
    </lineage>
</organism>
<feature type="binding site" evidence="6">
    <location>
        <position position="45"/>
    </location>
    <ligand>
        <name>[4Fe-4S] cluster</name>
        <dbReference type="ChEBI" id="CHEBI:49883"/>
        <label>1</label>
    </ligand>
</feature>
<feature type="binding site" evidence="6">
    <location>
        <position position="81"/>
    </location>
    <ligand>
        <name>[4Fe-4S] cluster</name>
        <dbReference type="ChEBI" id="CHEBI:49883"/>
        <label>2</label>
    </ligand>
</feature>
<dbReference type="AlphaFoldDB" id="A0A231N1G8"/>
<evidence type="ECO:0000313" key="8">
    <source>
        <dbReference type="Proteomes" id="UP000217763"/>
    </source>
</evidence>
<dbReference type="KEGG" id="zdf:AN401_11360"/>
<dbReference type="HAMAP" id="MF_02201">
    <property type="entry name" value="NapF"/>
    <property type="match status" value="1"/>
</dbReference>
<dbReference type="SUPFAM" id="SSF54862">
    <property type="entry name" value="4Fe-4S ferredoxins"/>
    <property type="match status" value="1"/>
</dbReference>